<dbReference type="EMBL" id="JACBZH010000001">
    <property type="protein sequence ID" value="NYH88236.1"/>
    <property type="molecule type" value="Genomic_DNA"/>
</dbReference>
<comment type="caution">
    <text evidence="1">The sequence shown here is derived from an EMBL/GenBank/DDBJ whole genome shotgun (WGS) entry which is preliminary data.</text>
</comment>
<organism evidence="1 2">
    <name type="scientific">Actinopolymorpha rutila</name>
    <dbReference type="NCBI Taxonomy" id="446787"/>
    <lineage>
        <taxon>Bacteria</taxon>
        <taxon>Bacillati</taxon>
        <taxon>Actinomycetota</taxon>
        <taxon>Actinomycetes</taxon>
        <taxon>Propionibacteriales</taxon>
        <taxon>Actinopolymorphaceae</taxon>
        <taxon>Actinopolymorpha</taxon>
    </lineage>
</organism>
<protein>
    <submittedName>
        <fullName evidence="1">Uncharacterized protein</fullName>
    </submittedName>
</protein>
<dbReference type="Proteomes" id="UP000579605">
    <property type="component" value="Unassembled WGS sequence"/>
</dbReference>
<gene>
    <name evidence="1" type="ORF">F4554_000874</name>
</gene>
<name>A0A852ZIT7_9ACTN</name>
<evidence type="ECO:0000313" key="1">
    <source>
        <dbReference type="EMBL" id="NYH88236.1"/>
    </source>
</evidence>
<keyword evidence="2" id="KW-1185">Reference proteome</keyword>
<dbReference type="AlphaFoldDB" id="A0A852ZIT7"/>
<reference evidence="1 2" key="1">
    <citation type="submission" date="2020-07" db="EMBL/GenBank/DDBJ databases">
        <title>Sequencing the genomes of 1000 actinobacteria strains.</title>
        <authorList>
            <person name="Klenk H.-P."/>
        </authorList>
    </citation>
    <scope>NUCLEOTIDE SEQUENCE [LARGE SCALE GENOMIC DNA]</scope>
    <source>
        <strain evidence="1 2">DSM 18448</strain>
    </source>
</reference>
<evidence type="ECO:0000313" key="2">
    <source>
        <dbReference type="Proteomes" id="UP000579605"/>
    </source>
</evidence>
<sequence>MRRVLKKDGVAVLVVGDVADPGGVALPLAAQIWQDIGSQTGLQLLDLVEDHLPTQNKVSRIWGETKGQATDRDCALVLARLEGRPSPGPNVIDWEEPYKDGGPDAAHARVEAVRAAL</sequence>
<accession>A0A852ZIT7</accession>
<proteinExistence type="predicted"/>